<comment type="cofactor">
    <cofactor evidence="1">
        <name>Mg(2+)</name>
        <dbReference type="ChEBI" id="CHEBI:18420"/>
    </cofactor>
</comment>
<organism evidence="4 5">
    <name type="scientific">Arenimonas maotaiensis</name>
    <dbReference type="NCBI Taxonomy" id="1446479"/>
    <lineage>
        <taxon>Bacteria</taxon>
        <taxon>Pseudomonadati</taxon>
        <taxon>Pseudomonadota</taxon>
        <taxon>Gammaproteobacteria</taxon>
        <taxon>Lysobacterales</taxon>
        <taxon>Lysobacteraceae</taxon>
        <taxon>Arenimonas</taxon>
    </lineage>
</organism>
<dbReference type="Pfam" id="PF00702">
    <property type="entry name" value="Hydrolase"/>
    <property type="match status" value="1"/>
</dbReference>
<dbReference type="Proteomes" id="UP000632858">
    <property type="component" value="Unassembled WGS sequence"/>
</dbReference>
<evidence type="ECO:0000256" key="3">
    <source>
        <dbReference type="ARBA" id="ARBA00022842"/>
    </source>
</evidence>
<dbReference type="PANTHER" id="PTHR46470:SF4">
    <property type="entry name" value="5-AMINO-6-(5-PHOSPHO-D-RIBITYLAMINO)URACIL PHOSPHATASE YIGB"/>
    <property type="match status" value="1"/>
</dbReference>
<dbReference type="GO" id="GO:0016787">
    <property type="term" value="F:hydrolase activity"/>
    <property type="evidence" value="ECO:0007669"/>
    <property type="project" value="UniProtKB-KW"/>
</dbReference>
<dbReference type="AlphaFoldDB" id="A0A917CJ26"/>
<name>A0A917CJ26_9GAMM</name>
<evidence type="ECO:0000313" key="4">
    <source>
        <dbReference type="EMBL" id="GGF88088.1"/>
    </source>
</evidence>
<dbReference type="RefSeq" id="WP_188447878.1">
    <property type="nucleotide sequence ID" value="NZ_BMFO01000001.1"/>
</dbReference>
<dbReference type="SUPFAM" id="SSF56784">
    <property type="entry name" value="HAD-like"/>
    <property type="match status" value="1"/>
</dbReference>
<reference evidence="4" key="2">
    <citation type="submission" date="2020-09" db="EMBL/GenBank/DDBJ databases">
        <authorList>
            <person name="Sun Q."/>
            <person name="Zhou Y."/>
        </authorList>
    </citation>
    <scope>NUCLEOTIDE SEQUENCE</scope>
    <source>
        <strain evidence="4">CGMCC 1.12726</strain>
    </source>
</reference>
<dbReference type="SFLD" id="SFLDG01129">
    <property type="entry name" value="C1.5:_HAD__Beta-PGM__Phosphata"/>
    <property type="match status" value="1"/>
</dbReference>
<sequence length="231" mass="25563">MPAIKALSLDLDDTLWPIWPIIERAETALHEFLLVHAPATAAQFPIPAMRHVREQIAQAHPELAHDFTAQRKLSLQHAFRLSGESEALVDPAFDAFFRARNDVTLYEDCLPALERLAARFPLIALTNGNADLQRTGIGHFFLGCVSARDIGHAKPHAPIFEATRRRLDLDAAQILHVGDDPWLDVQGAHGAGFRSAWINRTEAVWPADIAAAHVTVTDLTQLADWLEENAA</sequence>
<dbReference type="GO" id="GO:0009231">
    <property type="term" value="P:riboflavin biosynthetic process"/>
    <property type="evidence" value="ECO:0007669"/>
    <property type="project" value="TreeGrafter"/>
</dbReference>
<keyword evidence="3" id="KW-0460">Magnesium</keyword>
<protein>
    <submittedName>
        <fullName evidence="4">Hydrolase</fullName>
    </submittedName>
</protein>
<dbReference type="Gene3D" id="3.40.50.1000">
    <property type="entry name" value="HAD superfamily/HAD-like"/>
    <property type="match status" value="1"/>
</dbReference>
<dbReference type="SFLD" id="SFLDS00003">
    <property type="entry name" value="Haloacid_Dehalogenase"/>
    <property type="match status" value="1"/>
</dbReference>
<keyword evidence="2 4" id="KW-0378">Hydrolase</keyword>
<reference evidence="4" key="1">
    <citation type="journal article" date="2014" name="Int. J. Syst. Evol. Microbiol.">
        <title>Complete genome sequence of Corynebacterium casei LMG S-19264T (=DSM 44701T), isolated from a smear-ripened cheese.</title>
        <authorList>
            <consortium name="US DOE Joint Genome Institute (JGI-PGF)"/>
            <person name="Walter F."/>
            <person name="Albersmeier A."/>
            <person name="Kalinowski J."/>
            <person name="Ruckert C."/>
        </authorList>
    </citation>
    <scope>NUCLEOTIDE SEQUENCE</scope>
    <source>
        <strain evidence="4">CGMCC 1.12726</strain>
    </source>
</reference>
<accession>A0A917CJ26</accession>
<dbReference type="Gene3D" id="1.20.120.1600">
    <property type="match status" value="1"/>
</dbReference>
<dbReference type="InterPro" id="IPR023214">
    <property type="entry name" value="HAD_sf"/>
</dbReference>
<dbReference type="EMBL" id="BMFO01000001">
    <property type="protein sequence ID" value="GGF88088.1"/>
    <property type="molecule type" value="Genomic_DNA"/>
</dbReference>
<gene>
    <name evidence="4" type="ORF">GCM10010960_07460</name>
</gene>
<comment type="caution">
    <text evidence="4">The sequence shown here is derived from an EMBL/GenBank/DDBJ whole genome shotgun (WGS) entry which is preliminary data.</text>
</comment>
<dbReference type="InterPro" id="IPR006439">
    <property type="entry name" value="HAD-SF_hydro_IA"/>
</dbReference>
<evidence type="ECO:0000256" key="1">
    <source>
        <dbReference type="ARBA" id="ARBA00001946"/>
    </source>
</evidence>
<dbReference type="InterPro" id="IPR051400">
    <property type="entry name" value="HAD-like_hydrolase"/>
</dbReference>
<keyword evidence="5" id="KW-1185">Reference proteome</keyword>
<dbReference type="NCBIfam" id="TIGR01549">
    <property type="entry name" value="HAD-SF-IA-v1"/>
    <property type="match status" value="1"/>
</dbReference>
<proteinExistence type="predicted"/>
<dbReference type="PANTHER" id="PTHR46470">
    <property type="entry name" value="N-ACYLNEURAMINATE-9-PHOSPHATASE"/>
    <property type="match status" value="1"/>
</dbReference>
<evidence type="ECO:0000256" key="2">
    <source>
        <dbReference type="ARBA" id="ARBA00022801"/>
    </source>
</evidence>
<dbReference type="InterPro" id="IPR036412">
    <property type="entry name" value="HAD-like_sf"/>
</dbReference>
<evidence type="ECO:0000313" key="5">
    <source>
        <dbReference type="Proteomes" id="UP000632858"/>
    </source>
</evidence>